<dbReference type="Proteomes" id="UP001320420">
    <property type="component" value="Unassembled WGS sequence"/>
</dbReference>
<proteinExistence type="predicted"/>
<feature type="transmembrane region" description="Helical" evidence="1">
    <location>
        <begin position="77"/>
        <end position="95"/>
    </location>
</feature>
<keyword evidence="1" id="KW-0812">Transmembrane</keyword>
<protein>
    <submittedName>
        <fullName evidence="2">Uncharacterized protein</fullName>
    </submittedName>
</protein>
<organism evidence="2 3">
    <name type="scientific">Diatrype stigma</name>
    <dbReference type="NCBI Taxonomy" id="117547"/>
    <lineage>
        <taxon>Eukaryota</taxon>
        <taxon>Fungi</taxon>
        <taxon>Dikarya</taxon>
        <taxon>Ascomycota</taxon>
        <taxon>Pezizomycotina</taxon>
        <taxon>Sordariomycetes</taxon>
        <taxon>Xylariomycetidae</taxon>
        <taxon>Xylariales</taxon>
        <taxon>Diatrypaceae</taxon>
        <taxon>Diatrype</taxon>
    </lineage>
</organism>
<feature type="transmembrane region" description="Helical" evidence="1">
    <location>
        <begin position="107"/>
        <end position="125"/>
    </location>
</feature>
<feature type="transmembrane region" description="Helical" evidence="1">
    <location>
        <begin position="233"/>
        <end position="253"/>
    </location>
</feature>
<dbReference type="EMBL" id="JAKJXP020000083">
    <property type="protein sequence ID" value="KAK7748303.1"/>
    <property type="molecule type" value="Genomic_DNA"/>
</dbReference>
<accession>A0AAN9UIW8</accession>
<reference evidence="2 3" key="1">
    <citation type="submission" date="2024-02" db="EMBL/GenBank/DDBJ databases">
        <title>De novo assembly and annotation of 12 fungi associated with fruit tree decline syndrome in Ontario, Canada.</title>
        <authorList>
            <person name="Sulman M."/>
            <person name="Ellouze W."/>
            <person name="Ilyukhin E."/>
        </authorList>
    </citation>
    <scope>NUCLEOTIDE SEQUENCE [LARGE SCALE GENOMIC DNA]</scope>
    <source>
        <strain evidence="2 3">M11/M66-122</strain>
    </source>
</reference>
<gene>
    <name evidence="2" type="ORF">SLS62_008670</name>
</gene>
<dbReference type="InterPro" id="IPR040410">
    <property type="entry name" value="UPF0658_Golgi"/>
</dbReference>
<feature type="transmembrane region" description="Helical" evidence="1">
    <location>
        <begin position="29"/>
        <end position="49"/>
    </location>
</feature>
<dbReference type="PANTHER" id="PTHR34391">
    <property type="entry name" value="UPF0658 GOLGI APPARATUS MEMBRANE PROTEIN C1952.10C-RELATED"/>
    <property type="match status" value="1"/>
</dbReference>
<feature type="transmembrane region" description="Helical" evidence="1">
    <location>
        <begin position="197"/>
        <end position="221"/>
    </location>
</feature>
<comment type="caution">
    <text evidence="2">The sequence shown here is derived from an EMBL/GenBank/DDBJ whole genome shotgun (WGS) entry which is preliminary data.</text>
</comment>
<dbReference type="AlphaFoldDB" id="A0AAN9UIW8"/>
<feature type="transmembrane region" description="Helical" evidence="1">
    <location>
        <begin position="260"/>
        <end position="278"/>
    </location>
</feature>
<sequence>MASQPEKLGLVRRSVLATQEIFTKKWPRYFFLVVFFQSAICIAFEAYTFGRFQGGLADMSDPKWAGQVSVEADLKTIPTFLCLFLLGFLYELVLVWDALQAKNTIQVIGLCISNLALLVYTAIQIDQIKDAIGNLQLVQAFRDNEVWADVKPVLVCVPCILALVTITMSFIAWKLYQEFAWDILKHIGADYRMKKRFLHYQVYIALLKFDFFFFIGFTVQFLVVVTGKSQIEIGLTAAAIPVTIGILLFAAYFTRHEVKTGMIAIMLLYLGGLSYFIFKLSRIYNPSHAADYSPVKKSLTAFTVLTILLIILTIINAMVCMFNFNRGLKQHLQNHHRQETDKDTVSYSLNDVKTAPIPSRMTID</sequence>
<keyword evidence="1" id="KW-1133">Transmembrane helix</keyword>
<feature type="transmembrane region" description="Helical" evidence="1">
    <location>
        <begin position="298"/>
        <end position="324"/>
    </location>
</feature>
<feature type="transmembrane region" description="Helical" evidence="1">
    <location>
        <begin position="152"/>
        <end position="176"/>
    </location>
</feature>
<evidence type="ECO:0000256" key="1">
    <source>
        <dbReference type="SAM" id="Phobius"/>
    </source>
</evidence>
<name>A0AAN9UIW8_9PEZI</name>
<keyword evidence="1" id="KW-0472">Membrane</keyword>
<evidence type="ECO:0000313" key="3">
    <source>
        <dbReference type="Proteomes" id="UP001320420"/>
    </source>
</evidence>
<dbReference type="PANTHER" id="PTHR34391:SF1">
    <property type="entry name" value="UPF0658 GOLGI APPARATUS MEMBRANE PROTEIN C1952.10C-RELATED"/>
    <property type="match status" value="1"/>
</dbReference>
<evidence type="ECO:0000313" key="2">
    <source>
        <dbReference type="EMBL" id="KAK7748303.1"/>
    </source>
</evidence>
<keyword evidence="3" id="KW-1185">Reference proteome</keyword>
<dbReference type="GO" id="GO:0005794">
    <property type="term" value="C:Golgi apparatus"/>
    <property type="evidence" value="ECO:0007669"/>
    <property type="project" value="TreeGrafter"/>
</dbReference>